<evidence type="ECO:0000256" key="3">
    <source>
        <dbReference type="ARBA" id="ARBA00022801"/>
    </source>
</evidence>
<gene>
    <name evidence="5" type="ORF">IAB88_06315</name>
</gene>
<dbReference type="PANTHER" id="PTHR39181:SF1">
    <property type="entry name" value="TYROSINE-PROTEIN PHOSPHATASE YWQE"/>
    <property type="match status" value="1"/>
</dbReference>
<name>A0A9D9IRL1_9BACT</name>
<evidence type="ECO:0000313" key="5">
    <source>
        <dbReference type="EMBL" id="MBO8476591.1"/>
    </source>
</evidence>
<organism evidence="5 6">
    <name type="scientific">Candidatus Limisoma faecipullorum</name>
    <dbReference type="NCBI Taxonomy" id="2840854"/>
    <lineage>
        <taxon>Bacteria</taxon>
        <taxon>Pseudomonadati</taxon>
        <taxon>Bacteroidota</taxon>
        <taxon>Bacteroidia</taxon>
        <taxon>Bacteroidales</taxon>
        <taxon>Candidatus Limisoma</taxon>
    </lineage>
</organism>
<evidence type="ECO:0000256" key="1">
    <source>
        <dbReference type="ARBA" id="ARBA00005750"/>
    </source>
</evidence>
<proteinExistence type="inferred from homology"/>
<dbReference type="AlphaFoldDB" id="A0A9D9IRL1"/>
<dbReference type="SUPFAM" id="SSF89550">
    <property type="entry name" value="PHP domain-like"/>
    <property type="match status" value="1"/>
</dbReference>
<dbReference type="Pfam" id="PF19567">
    <property type="entry name" value="CpsB_CapC"/>
    <property type="match status" value="1"/>
</dbReference>
<dbReference type="GO" id="GO:0030145">
    <property type="term" value="F:manganese ion binding"/>
    <property type="evidence" value="ECO:0007669"/>
    <property type="project" value="InterPro"/>
</dbReference>
<sequence length="233" mass="26399">MFLQRKKSLLKSGFLEGFTDRHSHLLPGVDDGFRTMEETLDALEYMESAGVSEIWLTPHIMEDIPNTTADLRERFNELTAAYKGPIKLRLASENMLDNLFEQRLAANDLLPMDDSILLVETSYFNPPIEFQKLLGDIVAKGYRPLLAHPERYKYMDIDDYASLKEQGILFQLNLGAIAGGYSKETQHKAAELLARGWYDFVGSDCHSLLHYQSAVNAPLSRSVIAAIRKTIKE</sequence>
<comment type="similarity">
    <text evidence="1">Belongs to the metallo-dependent hydrolases superfamily. CpsB/CapC family.</text>
</comment>
<accession>A0A9D9IRL1</accession>
<evidence type="ECO:0000256" key="2">
    <source>
        <dbReference type="ARBA" id="ARBA00013064"/>
    </source>
</evidence>
<dbReference type="EMBL" id="JADIMC010000069">
    <property type="protein sequence ID" value="MBO8476591.1"/>
    <property type="molecule type" value="Genomic_DNA"/>
</dbReference>
<protein>
    <recommendedName>
        <fullName evidence="2">protein-tyrosine-phosphatase</fullName>
        <ecNumber evidence="2">3.1.3.48</ecNumber>
    </recommendedName>
</protein>
<comment type="catalytic activity">
    <reaction evidence="4">
        <text>O-phospho-L-tyrosyl-[protein] + H2O = L-tyrosyl-[protein] + phosphate</text>
        <dbReference type="Rhea" id="RHEA:10684"/>
        <dbReference type="Rhea" id="RHEA-COMP:10136"/>
        <dbReference type="Rhea" id="RHEA-COMP:20101"/>
        <dbReference type="ChEBI" id="CHEBI:15377"/>
        <dbReference type="ChEBI" id="CHEBI:43474"/>
        <dbReference type="ChEBI" id="CHEBI:46858"/>
        <dbReference type="ChEBI" id="CHEBI:61978"/>
        <dbReference type="EC" id="3.1.3.48"/>
    </reaction>
</comment>
<dbReference type="InterPro" id="IPR016195">
    <property type="entry name" value="Pol/histidinol_Pase-like"/>
</dbReference>
<dbReference type="InterPro" id="IPR016667">
    <property type="entry name" value="Caps_polysacc_synth_CpsB/CapC"/>
</dbReference>
<evidence type="ECO:0000256" key="4">
    <source>
        <dbReference type="ARBA" id="ARBA00051722"/>
    </source>
</evidence>
<reference evidence="5" key="2">
    <citation type="journal article" date="2021" name="PeerJ">
        <title>Extensive microbial diversity within the chicken gut microbiome revealed by metagenomics and culture.</title>
        <authorList>
            <person name="Gilroy R."/>
            <person name="Ravi A."/>
            <person name="Getino M."/>
            <person name="Pursley I."/>
            <person name="Horton D.L."/>
            <person name="Alikhan N.F."/>
            <person name="Baker D."/>
            <person name="Gharbi K."/>
            <person name="Hall N."/>
            <person name="Watson M."/>
            <person name="Adriaenssens E.M."/>
            <person name="Foster-Nyarko E."/>
            <person name="Jarju S."/>
            <person name="Secka A."/>
            <person name="Antonio M."/>
            <person name="Oren A."/>
            <person name="Chaudhuri R.R."/>
            <person name="La Ragione R."/>
            <person name="Hildebrand F."/>
            <person name="Pallen M.J."/>
        </authorList>
    </citation>
    <scope>NUCLEOTIDE SEQUENCE</scope>
    <source>
        <strain evidence="5">6919</strain>
    </source>
</reference>
<dbReference type="Gene3D" id="3.20.20.140">
    <property type="entry name" value="Metal-dependent hydrolases"/>
    <property type="match status" value="1"/>
</dbReference>
<dbReference type="EC" id="3.1.3.48" evidence="2"/>
<comment type="caution">
    <text evidence="5">The sequence shown here is derived from an EMBL/GenBank/DDBJ whole genome shotgun (WGS) entry which is preliminary data.</text>
</comment>
<reference evidence="5" key="1">
    <citation type="submission" date="2020-10" db="EMBL/GenBank/DDBJ databases">
        <authorList>
            <person name="Gilroy R."/>
        </authorList>
    </citation>
    <scope>NUCLEOTIDE SEQUENCE</scope>
    <source>
        <strain evidence="5">6919</strain>
    </source>
</reference>
<dbReference type="GO" id="GO:0004725">
    <property type="term" value="F:protein tyrosine phosphatase activity"/>
    <property type="evidence" value="ECO:0007669"/>
    <property type="project" value="UniProtKB-EC"/>
</dbReference>
<dbReference type="Proteomes" id="UP000823598">
    <property type="component" value="Unassembled WGS sequence"/>
</dbReference>
<keyword evidence="3" id="KW-0378">Hydrolase</keyword>
<evidence type="ECO:0000313" key="6">
    <source>
        <dbReference type="Proteomes" id="UP000823598"/>
    </source>
</evidence>
<dbReference type="PANTHER" id="PTHR39181">
    <property type="entry name" value="TYROSINE-PROTEIN PHOSPHATASE YWQE"/>
    <property type="match status" value="1"/>
</dbReference>